<dbReference type="Gene3D" id="3.60.40.10">
    <property type="entry name" value="PPM-type phosphatase domain"/>
    <property type="match status" value="1"/>
</dbReference>
<evidence type="ECO:0000256" key="1">
    <source>
        <dbReference type="SAM" id="MobiDB-lite"/>
    </source>
</evidence>
<gene>
    <name evidence="2" type="ORF">ECPE_LOCUS17065</name>
</gene>
<name>A0A3P8GYP3_9TREM</name>
<feature type="compositionally biased region" description="Low complexity" evidence="1">
    <location>
        <begin position="1"/>
        <end position="14"/>
    </location>
</feature>
<feature type="region of interest" description="Disordered" evidence="1">
    <location>
        <begin position="1"/>
        <end position="23"/>
    </location>
</feature>
<dbReference type="InterPro" id="IPR036457">
    <property type="entry name" value="PPM-type-like_dom_sf"/>
</dbReference>
<dbReference type="AlphaFoldDB" id="A0A3P8GYP3"/>
<organism evidence="2 3">
    <name type="scientific">Echinostoma caproni</name>
    <dbReference type="NCBI Taxonomy" id="27848"/>
    <lineage>
        <taxon>Eukaryota</taxon>
        <taxon>Metazoa</taxon>
        <taxon>Spiralia</taxon>
        <taxon>Lophotrochozoa</taxon>
        <taxon>Platyhelminthes</taxon>
        <taxon>Trematoda</taxon>
        <taxon>Digenea</taxon>
        <taxon>Plagiorchiida</taxon>
        <taxon>Echinostomata</taxon>
        <taxon>Echinostomatoidea</taxon>
        <taxon>Echinostomatidae</taxon>
        <taxon>Echinostoma</taxon>
    </lineage>
</organism>
<evidence type="ECO:0000313" key="2">
    <source>
        <dbReference type="EMBL" id="VDP94342.1"/>
    </source>
</evidence>
<dbReference type="EMBL" id="UZAN01067300">
    <property type="protein sequence ID" value="VDP94342.1"/>
    <property type="molecule type" value="Genomic_DNA"/>
</dbReference>
<accession>A0A3P8GYP3</accession>
<reference evidence="2 3" key="1">
    <citation type="submission" date="2018-11" db="EMBL/GenBank/DDBJ databases">
        <authorList>
            <consortium name="Pathogen Informatics"/>
        </authorList>
    </citation>
    <scope>NUCLEOTIDE SEQUENCE [LARGE SCALE GENOMIC DNA]</scope>
    <source>
        <strain evidence="2 3">Egypt</strain>
    </source>
</reference>
<keyword evidence="3" id="KW-1185">Reference proteome</keyword>
<proteinExistence type="predicted"/>
<dbReference type="Proteomes" id="UP000272942">
    <property type="component" value="Unassembled WGS sequence"/>
</dbReference>
<sequence>MGSFIPSPISSYSPEADSAGGFTLPTEYSPLDWKAELLVSPHNADNEMDVNRLRSSHPTHESAFVIRDDRLLGE</sequence>
<dbReference type="OrthoDB" id="420076at2759"/>
<evidence type="ECO:0000313" key="3">
    <source>
        <dbReference type="Proteomes" id="UP000272942"/>
    </source>
</evidence>
<protein>
    <submittedName>
        <fullName evidence="2">Uncharacterized protein</fullName>
    </submittedName>
</protein>